<evidence type="ECO:0000256" key="1">
    <source>
        <dbReference type="SAM" id="MobiDB-lite"/>
    </source>
</evidence>
<dbReference type="EMBL" id="JBHSXX010000001">
    <property type="protein sequence ID" value="MFC6870575.1"/>
    <property type="molecule type" value="Genomic_DNA"/>
</dbReference>
<protein>
    <submittedName>
        <fullName evidence="2">Uncharacterized protein</fullName>
    </submittedName>
</protein>
<sequence>MDDLSTLPEVHVDTHVPRVDAVLAAVPGSRTGGVSDGDTRNAETAERVRGWVPQL</sequence>
<feature type="region of interest" description="Disordered" evidence="1">
    <location>
        <begin position="28"/>
        <end position="55"/>
    </location>
</feature>
<keyword evidence="3" id="KW-1185">Reference proteome</keyword>
<dbReference type="RefSeq" id="WP_345402310.1">
    <property type="nucleotide sequence ID" value="NZ_BAABLA010000110.1"/>
</dbReference>
<reference evidence="3" key="1">
    <citation type="journal article" date="2019" name="Int. J. Syst. Evol. Microbiol.">
        <title>The Global Catalogue of Microorganisms (GCM) 10K type strain sequencing project: providing services to taxonomists for standard genome sequencing and annotation.</title>
        <authorList>
            <consortium name="The Broad Institute Genomics Platform"/>
            <consortium name="The Broad Institute Genome Sequencing Center for Infectious Disease"/>
            <person name="Wu L."/>
            <person name="Ma J."/>
        </authorList>
    </citation>
    <scope>NUCLEOTIDE SEQUENCE [LARGE SCALE GENOMIC DNA]</scope>
    <source>
        <strain evidence="3">KCTC 32255</strain>
    </source>
</reference>
<proteinExistence type="predicted"/>
<comment type="caution">
    <text evidence="2">The sequence shown here is derived from an EMBL/GenBank/DDBJ whole genome shotgun (WGS) entry which is preliminary data.</text>
</comment>
<evidence type="ECO:0000313" key="3">
    <source>
        <dbReference type="Proteomes" id="UP001596337"/>
    </source>
</evidence>
<feature type="compositionally biased region" description="Basic and acidic residues" evidence="1">
    <location>
        <begin position="37"/>
        <end position="49"/>
    </location>
</feature>
<accession>A0ABW2C7T8</accession>
<organism evidence="2 3">
    <name type="scientific">Haloechinothrix salitolerans</name>
    <dbReference type="NCBI Taxonomy" id="926830"/>
    <lineage>
        <taxon>Bacteria</taxon>
        <taxon>Bacillati</taxon>
        <taxon>Actinomycetota</taxon>
        <taxon>Actinomycetes</taxon>
        <taxon>Pseudonocardiales</taxon>
        <taxon>Pseudonocardiaceae</taxon>
        <taxon>Haloechinothrix</taxon>
    </lineage>
</organism>
<gene>
    <name evidence="2" type="ORF">ACFQGD_25925</name>
</gene>
<evidence type="ECO:0000313" key="2">
    <source>
        <dbReference type="EMBL" id="MFC6870575.1"/>
    </source>
</evidence>
<name>A0ABW2C7T8_9PSEU</name>
<dbReference type="Proteomes" id="UP001596337">
    <property type="component" value="Unassembled WGS sequence"/>
</dbReference>